<evidence type="ECO:0000256" key="1">
    <source>
        <dbReference type="SAM" id="MobiDB-lite"/>
    </source>
</evidence>
<proteinExistence type="predicted"/>
<accession>A0A9P0E954</accession>
<name>A0A9P0E954_NEZVI</name>
<keyword evidence="3" id="KW-1185">Reference proteome</keyword>
<feature type="region of interest" description="Disordered" evidence="1">
    <location>
        <begin position="64"/>
        <end position="155"/>
    </location>
</feature>
<reference evidence="2" key="1">
    <citation type="submission" date="2022-01" db="EMBL/GenBank/DDBJ databases">
        <authorList>
            <person name="King R."/>
        </authorList>
    </citation>
    <scope>NUCLEOTIDE SEQUENCE</scope>
</reference>
<dbReference type="EMBL" id="OV725077">
    <property type="protein sequence ID" value="CAH1392373.1"/>
    <property type="molecule type" value="Genomic_DNA"/>
</dbReference>
<gene>
    <name evidence="2" type="ORF">NEZAVI_LOCUS3209</name>
</gene>
<protein>
    <submittedName>
        <fullName evidence="2">Uncharacterized protein</fullName>
    </submittedName>
</protein>
<dbReference type="Proteomes" id="UP001152798">
    <property type="component" value="Chromosome 1"/>
</dbReference>
<evidence type="ECO:0000313" key="2">
    <source>
        <dbReference type="EMBL" id="CAH1392373.1"/>
    </source>
</evidence>
<evidence type="ECO:0000313" key="3">
    <source>
        <dbReference type="Proteomes" id="UP001152798"/>
    </source>
</evidence>
<dbReference type="AlphaFoldDB" id="A0A9P0E954"/>
<feature type="compositionally biased region" description="Low complexity" evidence="1">
    <location>
        <begin position="119"/>
        <end position="155"/>
    </location>
</feature>
<organism evidence="2 3">
    <name type="scientific">Nezara viridula</name>
    <name type="common">Southern green stink bug</name>
    <name type="synonym">Cimex viridulus</name>
    <dbReference type="NCBI Taxonomy" id="85310"/>
    <lineage>
        <taxon>Eukaryota</taxon>
        <taxon>Metazoa</taxon>
        <taxon>Ecdysozoa</taxon>
        <taxon>Arthropoda</taxon>
        <taxon>Hexapoda</taxon>
        <taxon>Insecta</taxon>
        <taxon>Pterygota</taxon>
        <taxon>Neoptera</taxon>
        <taxon>Paraneoptera</taxon>
        <taxon>Hemiptera</taxon>
        <taxon>Heteroptera</taxon>
        <taxon>Panheteroptera</taxon>
        <taxon>Pentatomomorpha</taxon>
        <taxon>Pentatomoidea</taxon>
        <taxon>Pentatomidae</taxon>
        <taxon>Pentatominae</taxon>
        <taxon>Nezara</taxon>
    </lineage>
</organism>
<sequence length="179" mass="18583">MLNFSQSKVYAACFGGRWSQGNEDFGGGYEYGHLGEGKSSEHFGSGGFSDKHFGNHQFGDSGDSGHIHYFKGSGKSSQGFGTSGGSDLSHHHSGMIDSELDTHHEGLESSDDQEGSLGGSSEFSGYSSGLDSRGGSQTSSSGSGHSPGKSLGSSVVSVGHFDFDEHSSAGNDDQWKGLK</sequence>